<dbReference type="GO" id="GO:1904680">
    <property type="term" value="F:peptide transmembrane transporter activity"/>
    <property type="evidence" value="ECO:0007669"/>
    <property type="project" value="TreeGrafter"/>
</dbReference>
<dbReference type="Proteomes" id="UP000304864">
    <property type="component" value="Chromosome"/>
</dbReference>
<dbReference type="InterPro" id="IPR039424">
    <property type="entry name" value="SBP_5"/>
</dbReference>
<dbReference type="Pfam" id="PF00496">
    <property type="entry name" value="SBP_bac_5"/>
    <property type="match status" value="1"/>
</dbReference>
<dbReference type="OrthoDB" id="9801912at2"/>
<evidence type="ECO:0000256" key="3">
    <source>
        <dbReference type="ARBA" id="ARBA00022448"/>
    </source>
</evidence>
<keyword evidence="7" id="KW-1185">Reference proteome</keyword>
<dbReference type="SUPFAM" id="SSF53850">
    <property type="entry name" value="Periplasmic binding protein-like II"/>
    <property type="match status" value="1"/>
</dbReference>
<reference evidence="6 7" key="1">
    <citation type="submission" date="2019-05" db="EMBL/GenBank/DDBJ databases">
        <title>Thiomicrorhabdus sediminis sp. nov, a novel sulfur-oxidizing bacterium isolated from coastal sediment.</title>
        <authorList>
            <person name="Liu X."/>
        </authorList>
    </citation>
    <scope>NUCLEOTIDE SEQUENCE [LARGE SCALE GENOMIC DNA]</scope>
    <source>
        <strain evidence="6 7">G1</strain>
    </source>
</reference>
<dbReference type="Gene3D" id="3.90.76.10">
    <property type="entry name" value="Dipeptide-binding Protein, Domain 1"/>
    <property type="match status" value="1"/>
</dbReference>
<keyword evidence="4" id="KW-0732">Signal</keyword>
<dbReference type="KEGG" id="thig:FE785_05995"/>
<evidence type="ECO:0000313" key="7">
    <source>
        <dbReference type="Proteomes" id="UP000304864"/>
    </source>
</evidence>
<dbReference type="Gene3D" id="3.40.190.10">
    <property type="entry name" value="Periplasmic binding protein-like II"/>
    <property type="match status" value="1"/>
</dbReference>
<keyword evidence="3" id="KW-0813">Transport</keyword>
<evidence type="ECO:0000256" key="4">
    <source>
        <dbReference type="ARBA" id="ARBA00022729"/>
    </source>
</evidence>
<name>A0A4P9K844_9GAMM</name>
<accession>A0A4P9K844</accession>
<gene>
    <name evidence="6" type="ORF">FE785_05995</name>
</gene>
<dbReference type="PIRSF" id="PIRSF002741">
    <property type="entry name" value="MppA"/>
    <property type="match status" value="1"/>
</dbReference>
<dbReference type="InterPro" id="IPR030678">
    <property type="entry name" value="Peptide/Ni-bd"/>
</dbReference>
<dbReference type="InterPro" id="IPR000914">
    <property type="entry name" value="SBP_5_dom"/>
</dbReference>
<dbReference type="GO" id="GO:0030288">
    <property type="term" value="C:outer membrane-bounded periplasmic space"/>
    <property type="evidence" value="ECO:0007669"/>
    <property type="project" value="UniProtKB-ARBA"/>
</dbReference>
<evidence type="ECO:0000313" key="6">
    <source>
        <dbReference type="EMBL" id="QCU91138.1"/>
    </source>
</evidence>
<organism evidence="6 7">
    <name type="scientific">Thiomicrorhabdus sediminis</name>
    <dbReference type="NCBI Taxonomy" id="2580412"/>
    <lineage>
        <taxon>Bacteria</taxon>
        <taxon>Pseudomonadati</taxon>
        <taxon>Pseudomonadota</taxon>
        <taxon>Gammaproteobacteria</taxon>
        <taxon>Thiotrichales</taxon>
        <taxon>Piscirickettsiaceae</taxon>
        <taxon>Thiomicrorhabdus</taxon>
    </lineage>
</organism>
<dbReference type="Gene3D" id="3.10.105.10">
    <property type="entry name" value="Dipeptide-binding Protein, Domain 3"/>
    <property type="match status" value="1"/>
</dbReference>
<proteinExistence type="inferred from homology"/>
<comment type="subcellular location">
    <subcellularLocation>
        <location evidence="1">Cell envelope</location>
    </subcellularLocation>
</comment>
<dbReference type="CDD" id="cd00995">
    <property type="entry name" value="PBP2_NikA_DppA_OppA_like"/>
    <property type="match status" value="1"/>
</dbReference>
<comment type="similarity">
    <text evidence="2">Belongs to the bacterial solute-binding protein 5 family.</text>
</comment>
<dbReference type="EMBL" id="CP040602">
    <property type="protein sequence ID" value="QCU91138.1"/>
    <property type="molecule type" value="Genomic_DNA"/>
</dbReference>
<evidence type="ECO:0000259" key="5">
    <source>
        <dbReference type="Pfam" id="PF00496"/>
    </source>
</evidence>
<dbReference type="AlphaFoldDB" id="A0A4P9K844"/>
<protein>
    <submittedName>
        <fullName evidence="6">ABC transporter substrate-binding protein</fullName>
    </submittedName>
</protein>
<dbReference type="PANTHER" id="PTHR30290:SF10">
    <property type="entry name" value="PERIPLASMIC OLIGOPEPTIDE-BINDING PROTEIN-RELATED"/>
    <property type="match status" value="1"/>
</dbReference>
<dbReference type="GO" id="GO:0015833">
    <property type="term" value="P:peptide transport"/>
    <property type="evidence" value="ECO:0007669"/>
    <property type="project" value="TreeGrafter"/>
</dbReference>
<sequence length="475" mass="53888">MLDPRKATDALSSRINRLLYRQLIDFDSRFQPIPDLAEWQQLSAKHYRFSLIDESFFPDGEQLNAEDVAATYRSVLDKGLGSAHRGSLKHIRAIEVINDKQLDFYLSHEDALFVGRLVIGILPAKMIAQNHQFQALPIGSGACEFIAMSEQKLQLKRRSDGVELAFIPVKDATVRVLKLKKGELDIIQNDLSPELVQYAAKQPQLQVDYHYGTGFGYIGFNFEDPLLSQLALRQAIAHGIDRQAVIDAVFSGRARLAGGLLVPKHWCGVEDMPQYDYNPSLARQLIKQVIEQIKKRSEIRPELAGLIKKSQSGQEVIELSYKTSNDPTRIRLATIYQSQLKPLGIHLKIQSYDWGTFYNDIKQGRFQLYSLAWVGVKSPDIFQYVFASNAIPPQGANRGRYRDQLADDLIAQASQTEDLAEQAKLYKRLQKRLQATLAAMPLWYEDQYAVSRNNISGYQLYADGRLDGLLRVQKN</sequence>
<evidence type="ECO:0000256" key="2">
    <source>
        <dbReference type="ARBA" id="ARBA00005695"/>
    </source>
</evidence>
<feature type="domain" description="Solute-binding protein family 5" evidence="5">
    <location>
        <begin position="32"/>
        <end position="385"/>
    </location>
</feature>
<evidence type="ECO:0000256" key="1">
    <source>
        <dbReference type="ARBA" id="ARBA00004196"/>
    </source>
</evidence>
<dbReference type="GO" id="GO:0043190">
    <property type="term" value="C:ATP-binding cassette (ABC) transporter complex"/>
    <property type="evidence" value="ECO:0007669"/>
    <property type="project" value="InterPro"/>
</dbReference>
<dbReference type="PANTHER" id="PTHR30290">
    <property type="entry name" value="PERIPLASMIC BINDING COMPONENT OF ABC TRANSPORTER"/>
    <property type="match status" value="1"/>
</dbReference>